<dbReference type="Proteomes" id="UP000654947">
    <property type="component" value="Unassembled WGS sequence"/>
</dbReference>
<feature type="transmembrane region" description="Helical" evidence="1">
    <location>
        <begin position="304"/>
        <end position="322"/>
    </location>
</feature>
<organism evidence="3 4">
    <name type="scientific">Nocardiopsis kunsanensis</name>
    <dbReference type="NCBI Taxonomy" id="141693"/>
    <lineage>
        <taxon>Bacteria</taxon>
        <taxon>Bacillati</taxon>
        <taxon>Actinomycetota</taxon>
        <taxon>Actinomycetes</taxon>
        <taxon>Streptosporangiales</taxon>
        <taxon>Nocardiopsidaceae</taxon>
        <taxon>Nocardiopsis</taxon>
    </lineage>
</organism>
<keyword evidence="1" id="KW-0472">Membrane</keyword>
<feature type="transmembrane region" description="Helical" evidence="1">
    <location>
        <begin position="60"/>
        <end position="78"/>
    </location>
</feature>
<keyword evidence="1" id="KW-0812">Transmembrane</keyword>
<gene>
    <name evidence="3" type="ORF">GCM10007147_25850</name>
</gene>
<feature type="transmembrane region" description="Helical" evidence="1">
    <location>
        <begin position="214"/>
        <end position="235"/>
    </location>
</feature>
<dbReference type="InterPro" id="IPR052529">
    <property type="entry name" value="Bact_Transport_Assoc"/>
</dbReference>
<sequence>MAENRTGADAPKRPARARIDGIDAARALAVLGMFVVHVSADSFGLLDPDGAGRAVHDLVRGNSSALFAFLAGLSLALMTGRTRPLSGEPLRLVVVKVLTRALVLGLLGLVLDVLAAPVAVILAYYAGFFVLALPLVKLGAGALVRAAAGLAAVGPPLSFLLRQDLVSPRTPQGALSSLPEFLLTGYYPAITFMVYVFAGMAVGRLDLGAAATRVRLLVTGAVLTAFGYAGSWIALHVFGGLDRLAQESVSSLGYPAVITEDPQLRENLHEQVMDEAYSISGQVPTDSWWWLAVGTPHTGTHFEMAESVGQALLVLVVCLWLAERARILMYPLTSVGRMPLTIYAGHLFVLAVVVAALGPMDWYTPWLLESLVLGAVVFAVLWRLLLGRGPLERFLGLCADNFALLYQENRRDRYGPSAS</sequence>
<evidence type="ECO:0000313" key="4">
    <source>
        <dbReference type="Proteomes" id="UP000654947"/>
    </source>
</evidence>
<keyword evidence="4" id="KW-1185">Reference proteome</keyword>
<protein>
    <recommendedName>
        <fullName evidence="2">Heparan-alpha-glucosaminide N-acetyltransferase catalytic domain-containing protein</fullName>
    </recommendedName>
</protein>
<evidence type="ECO:0000256" key="1">
    <source>
        <dbReference type="SAM" id="Phobius"/>
    </source>
</evidence>
<dbReference type="Pfam" id="PF07786">
    <property type="entry name" value="HGSNAT_cat"/>
    <property type="match status" value="1"/>
</dbReference>
<feature type="transmembrane region" description="Helical" evidence="1">
    <location>
        <begin position="143"/>
        <end position="161"/>
    </location>
</feature>
<dbReference type="EMBL" id="BMXL01000012">
    <property type="protein sequence ID" value="GHD27094.1"/>
    <property type="molecule type" value="Genomic_DNA"/>
</dbReference>
<dbReference type="PANTHER" id="PTHR30590">
    <property type="entry name" value="INNER MEMBRANE PROTEIN"/>
    <property type="match status" value="1"/>
</dbReference>
<keyword evidence="1" id="KW-1133">Transmembrane helix</keyword>
<dbReference type="AlphaFoldDB" id="A0A918XDC0"/>
<feature type="domain" description="Heparan-alpha-glucosaminide N-acetyltransferase catalytic" evidence="2">
    <location>
        <begin position="18"/>
        <end position="212"/>
    </location>
</feature>
<accession>A0A918XDC0</accession>
<dbReference type="RefSeq" id="WP_193518024.1">
    <property type="nucleotide sequence ID" value="NZ_BMXL01000012.1"/>
</dbReference>
<name>A0A918XDC0_9ACTN</name>
<feature type="transmembrane region" description="Helical" evidence="1">
    <location>
        <begin position="116"/>
        <end position="136"/>
    </location>
</feature>
<reference evidence="3 4" key="1">
    <citation type="journal article" date="2014" name="Int. J. Syst. Evol. Microbiol.">
        <title>Complete genome sequence of Corynebacterium casei LMG S-19264T (=DSM 44701T), isolated from a smear-ripened cheese.</title>
        <authorList>
            <consortium name="US DOE Joint Genome Institute (JGI-PGF)"/>
            <person name="Walter F."/>
            <person name="Albersmeier A."/>
            <person name="Kalinowski J."/>
            <person name="Ruckert C."/>
        </authorList>
    </citation>
    <scope>NUCLEOTIDE SEQUENCE [LARGE SCALE GENOMIC DNA]</scope>
    <source>
        <strain evidence="3 4">KCTC 19473</strain>
    </source>
</reference>
<feature type="transmembrane region" description="Helical" evidence="1">
    <location>
        <begin position="342"/>
        <end position="360"/>
    </location>
</feature>
<comment type="caution">
    <text evidence="3">The sequence shown here is derived from an EMBL/GenBank/DDBJ whole genome shotgun (WGS) entry which is preliminary data.</text>
</comment>
<dbReference type="PANTHER" id="PTHR30590:SF3">
    <property type="entry name" value="HYPOTHETICAL MEMBRANE SPANNING PROTEIN"/>
    <property type="match status" value="1"/>
</dbReference>
<evidence type="ECO:0000259" key="2">
    <source>
        <dbReference type="Pfam" id="PF07786"/>
    </source>
</evidence>
<evidence type="ECO:0000313" key="3">
    <source>
        <dbReference type="EMBL" id="GHD27094.1"/>
    </source>
</evidence>
<dbReference type="InterPro" id="IPR012429">
    <property type="entry name" value="HGSNAT_cat"/>
</dbReference>
<feature type="transmembrane region" description="Helical" evidence="1">
    <location>
        <begin position="181"/>
        <end position="202"/>
    </location>
</feature>
<feature type="transmembrane region" description="Helical" evidence="1">
    <location>
        <begin position="366"/>
        <end position="386"/>
    </location>
</feature>
<feature type="transmembrane region" description="Helical" evidence="1">
    <location>
        <begin position="21"/>
        <end position="40"/>
    </location>
</feature>
<proteinExistence type="predicted"/>